<dbReference type="EMBL" id="JAIQ01000083">
    <property type="protein sequence ID" value="KLE00581.1"/>
    <property type="molecule type" value="Genomic_DNA"/>
</dbReference>
<accession>A0A0G9K263</accession>
<organism evidence="1 2">
    <name type="scientific">Aliarcobacter butzleri L348</name>
    <dbReference type="NCBI Taxonomy" id="1447256"/>
    <lineage>
        <taxon>Bacteria</taxon>
        <taxon>Pseudomonadati</taxon>
        <taxon>Campylobacterota</taxon>
        <taxon>Epsilonproteobacteria</taxon>
        <taxon>Campylobacterales</taxon>
        <taxon>Arcobacteraceae</taxon>
        <taxon>Aliarcobacter</taxon>
    </lineage>
</organism>
<name>A0A0G9K263_9BACT</name>
<dbReference type="RefSeq" id="WP_046992878.1">
    <property type="nucleotide sequence ID" value="NZ_JAIQ01000083.1"/>
</dbReference>
<evidence type="ECO:0000313" key="1">
    <source>
        <dbReference type="EMBL" id="KLE00581.1"/>
    </source>
</evidence>
<dbReference type="Proteomes" id="UP000035514">
    <property type="component" value="Unassembled WGS sequence"/>
</dbReference>
<reference evidence="1 2" key="1">
    <citation type="submission" date="2014-01" db="EMBL/GenBank/DDBJ databases">
        <title>Development of a Comparative Genomic Fingerprinting Assay for High Resolution Genotyping of Arcobacter butzleri.</title>
        <authorList>
            <person name="Webb A.L."/>
            <person name="Inglis G.D."/>
            <person name="Kruczkiewicz P."/>
            <person name="Selinger L.B."/>
            <person name="Taboada E.N."/>
        </authorList>
    </citation>
    <scope>NUCLEOTIDE SEQUENCE [LARGE SCALE GENOMIC DNA]</scope>
    <source>
        <strain evidence="1 2">L348</strain>
    </source>
</reference>
<gene>
    <name evidence="1" type="ORF">AA20_05350</name>
</gene>
<dbReference type="AlphaFoldDB" id="A0A0G9K263"/>
<proteinExistence type="predicted"/>
<comment type="caution">
    <text evidence="1">The sequence shown here is derived from an EMBL/GenBank/DDBJ whole genome shotgun (WGS) entry which is preliminary data.</text>
</comment>
<sequence>MPKTIGELYDSILIKIEKAEESQSYQTGSGEQLVRGQLSTLYAERSRLLEKIERYGRNYIEGQNTAPTGDTAYASFV</sequence>
<protein>
    <submittedName>
        <fullName evidence="1">Uncharacterized protein</fullName>
    </submittedName>
</protein>
<evidence type="ECO:0000313" key="2">
    <source>
        <dbReference type="Proteomes" id="UP000035514"/>
    </source>
</evidence>
<dbReference type="PATRIC" id="fig|1447256.3.peg.1040"/>